<gene>
    <name evidence="2" type="ORF">I7I51_04567</name>
</gene>
<feature type="compositionally biased region" description="Basic and acidic residues" evidence="1">
    <location>
        <begin position="70"/>
        <end position="81"/>
    </location>
</feature>
<dbReference type="AlphaFoldDB" id="A0A8A1M1C0"/>
<protein>
    <submittedName>
        <fullName evidence="2">Uncharacterized protein</fullName>
    </submittedName>
</protein>
<dbReference type="EMBL" id="CP069110">
    <property type="protein sequence ID" value="QSS59771.1"/>
    <property type="molecule type" value="Genomic_DNA"/>
</dbReference>
<sequence>MGFRVNECDVLPRIGTSSGTSIFGSMARRNRCRSTRTVRTQLRVLTAASDFEGGSKTIPWGAKRTVGIGGEERSGPERVEAVEDEPAETETETGGAWGSGEEREIAALRAADIKQRVEGNESEQVELLEVVLDERVEI</sequence>
<organism evidence="2 3">
    <name type="scientific">Ajellomyces capsulatus</name>
    <name type="common">Darling's disease fungus</name>
    <name type="synonym">Histoplasma capsulatum</name>
    <dbReference type="NCBI Taxonomy" id="5037"/>
    <lineage>
        <taxon>Eukaryota</taxon>
        <taxon>Fungi</taxon>
        <taxon>Dikarya</taxon>
        <taxon>Ascomycota</taxon>
        <taxon>Pezizomycotina</taxon>
        <taxon>Eurotiomycetes</taxon>
        <taxon>Eurotiomycetidae</taxon>
        <taxon>Onygenales</taxon>
        <taxon>Ajellomycetaceae</taxon>
        <taxon>Histoplasma</taxon>
    </lineage>
</organism>
<dbReference type="VEuPathDB" id="FungiDB:I7I51_04567"/>
<feature type="region of interest" description="Disordered" evidence="1">
    <location>
        <begin position="66"/>
        <end position="102"/>
    </location>
</feature>
<evidence type="ECO:0000313" key="2">
    <source>
        <dbReference type="EMBL" id="QSS59771.1"/>
    </source>
</evidence>
<feature type="compositionally biased region" description="Acidic residues" evidence="1">
    <location>
        <begin position="82"/>
        <end position="91"/>
    </location>
</feature>
<name>A0A8A1M1C0_AJECA</name>
<accession>A0A8A1M1C0</accession>
<proteinExistence type="predicted"/>
<evidence type="ECO:0000313" key="3">
    <source>
        <dbReference type="Proteomes" id="UP000663671"/>
    </source>
</evidence>
<reference evidence="2" key="1">
    <citation type="submission" date="2021-01" db="EMBL/GenBank/DDBJ databases">
        <title>Chromosome-level genome assembly of a human fungal pathogen reveals clustering of transcriptionally co-regulated genes.</title>
        <authorList>
            <person name="Voorhies M."/>
            <person name="Cohen S."/>
            <person name="Shea T.P."/>
            <person name="Petrus S."/>
            <person name="Munoz J.F."/>
            <person name="Poplawski S."/>
            <person name="Goldman W.E."/>
            <person name="Michael T."/>
            <person name="Cuomo C.A."/>
            <person name="Sil A."/>
            <person name="Beyhan S."/>
        </authorList>
    </citation>
    <scope>NUCLEOTIDE SEQUENCE</scope>
    <source>
        <strain evidence="2">WU24</strain>
    </source>
</reference>
<dbReference type="Proteomes" id="UP000663671">
    <property type="component" value="Chromosome 4"/>
</dbReference>
<evidence type="ECO:0000256" key="1">
    <source>
        <dbReference type="SAM" id="MobiDB-lite"/>
    </source>
</evidence>